<evidence type="ECO:0000313" key="2">
    <source>
        <dbReference type="EMBL" id="CUR57977.1"/>
    </source>
</evidence>
<proteinExistence type="predicted"/>
<sequence length="172" mass="18626">MELPASSLQDLEPPSVDRSTTWGRRATLSLLLAFVVAGATGFLGVRESTEHTTAGGYTLELTYAQVARAGLDVPFEVTVRHPGGFAAPILLTVTGDYFDIFETQGFHPNPSAERRGSHTLYLEFDPPPDDTFVLSYDAYIQPSSQQGRDGHIGVVVDGREAAGLDFDTRLLP</sequence>
<dbReference type="AlphaFoldDB" id="A0A2P2C7L0"/>
<keyword evidence="1" id="KW-1133">Transmembrane helix</keyword>
<protein>
    <submittedName>
        <fullName evidence="2">Uncharacterized protein</fullName>
    </submittedName>
</protein>
<evidence type="ECO:0000256" key="1">
    <source>
        <dbReference type="SAM" id="Phobius"/>
    </source>
</evidence>
<keyword evidence="1" id="KW-0812">Transmembrane</keyword>
<keyword evidence="1" id="KW-0472">Membrane</keyword>
<accession>A0A2P2C7L0</accession>
<dbReference type="EMBL" id="CZKA01000043">
    <property type="protein sequence ID" value="CUR57977.1"/>
    <property type="molecule type" value="Genomic_DNA"/>
</dbReference>
<organism evidence="2">
    <name type="scientific">metagenome</name>
    <dbReference type="NCBI Taxonomy" id="256318"/>
    <lineage>
        <taxon>unclassified sequences</taxon>
        <taxon>metagenomes</taxon>
    </lineage>
</organism>
<reference evidence="2" key="1">
    <citation type="submission" date="2015-08" db="EMBL/GenBank/DDBJ databases">
        <authorList>
            <person name="Babu N.S."/>
            <person name="Beckwith C.J."/>
            <person name="Beseler K.G."/>
            <person name="Brison A."/>
            <person name="Carone J.V."/>
            <person name="Caskin T.P."/>
            <person name="Diamond M."/>
            <person name="Durham M.E."/>
            <person name="Foxe J.M."/>
            <person name="Go M."/>
            <person name="Henderson B.A."/>
            <person name="Jones I.B."/>
            <person name="McGettigan J.A."/>
            <person name="Micheletti S.J."/>
            <person name="Nasrallah M.E."/>
            <person name="Ortiz D."/>
            <person name="Piller C.R."/>
            <person name="Privatt S.R."/>
            <person name="Schneider S.L."/>
            <person name="Sharp S."/>
            <person name="Smith T.C."/>
            <person name="Stanton J.D."/>
            <person name="Ullery H.E."/>
            <person name="Wilson R.J."/>
            <person name="Serrano M.G."/>
            <person name="Buck G."/>
            <person name="Lee V."/>
            <person name="Wang Y."/>
            <person name="Carvalho R."/>
            <person name="Voegtly L."/>
            <person name="Shi R."/>
            <person name="Duckworth R."/>
            <person name="Johnson A."/>
            <person name="Loviza R."/>
            <person name="Walstead R."/>
            <person name="Shah Z."/>
            <person name="Kiflezghi M."/>
            <person name="Wade K."/>
            <person name="Ball S.L."/>
            <person name="Bradley K.W."/>
            <person name="Asai D.J."/>
            <person name="Bowman C.A."/>
            <person name="Russell D.A."/>
            <person name="Pope W.H."/>
            <person name="Jacobs-Sera D."/>
            <person name="Hendrix R.W."/>
            <person name="Hatfull G.F."/>
        </authorList>
    </citation>
    <scope>NUCLEOTIDE SEQUENCE</scope>
</reference>
<name>A0A2P2C7L0_9ZZZZ</name>
<feature type="transmembrane region" description="Helical" evidence="1">
    <location>
        <begin position="26"/>
        <end position="45"/>
    </location>
</feature>
<gene>
    <name evidence="2" type="ORF">NOCA2480037</name>
</gene>